<organism evidence="9 12">
    <name type="scientific">Mobiluncus mulieris</name>
    <dbReference type="NCBI Taxonomy" id="2052"/>
    <lineage>
        <taxon>Bacteria</taxon>
        <taxon>Bacillati</taxon>
        <taxon>Actinomycetota</taxon>
        <taxon>Actinomycetes</taxon>
        <taxon>Actinomycetales</taxon>
        <taxon>Actinomycetaceae</taxon>
        <taxon>Mobiluncus</taxon>
    </lineage>
</organism>
<evidence type="ECO:0000256" key="2">
    <source>
        <dbReference type="ARBA" id="ARBA00013365"/>
    </source>
</evidence>
<dbReference type="PANTHER" id="PTHR30337:SF0">
    <property type="entry name" value="NUCLEASE SBCCD SUBUNIT D"/>
    <property type="match status" value="1"/>
</dbReference>
<dbReference type="NCBIfam" id="TIGR00619">
    <property type="entry name" value="sbcd"/>
    <property type="match status" value="1"/>
</dbReference>
<evidence type="ECO:0000256" key="3">
    <source>
        <dbReference type="ARBA" id="ARBA00022722"/>
    </source>
</evidence>
<comment type="function">
    <text evidence="6">SbcCD cleaves DNA hairpin structures. These structures can inhibit DNA replication and are intermediates in certain DNA recombination reactions. The complex acts as a 3'-&gt;5' double strand exonuclease that can open hairpins. It also has a 5' single-strand endonuclease activity.</text>
</comment>
<dbReference type="PANTHER" id="PTHR30337">
    <property type="entry name" value="COMPONENT OF ATP-DEPENDENT DSDNA EXONUCLEASE"/>
    <property type="match status" value="1"/>
</dbReference>
<dbReference type="InterPro" id="IPR004843">
    <property type="entry name" value="Calcineurin-like_PHP"/>
</dbReference>
<evidence type="ECO:0000313" key="9">
    <source>
        <dbReference type="EMBL" id="NMW92587.1"/>
    </source>
</evidence>
<keyword evidence="6" id="KW-0233">DNA recombination</keyword>
<dbReference type="Proteomes" id="UP000255284">
    <property type="component" value="Unassembled WGS sequence"/>
</dbReference>
<keyword evidence="6" id="KW-0235">DNA replication</keyword>
<comment type="similarity">
    <text evidence="1 6">Belongs to the SbcD family.</text>
</comment>
<evidence type="ECO:0000256" key="1">
    <source>
        <dbReference type="ARBA" id="ARBA00010555"/>
    </source>
</evidence>
<evidence type="ECO:0000256" key="7">
    <source>
        <dbReference type="SAM" id="MobiDB-lite"/>
    </source>
</evidence>
<keyword evidence="6" id="KW-0255">Endonuclease</keyword>
<dbReference type="GO" id="GO:0004519">
    <property type="term" value="F:endonuclease activity"/>
    <property type="evidence" value="ECO:0007669"/>
    <property type="project" value="UniProtKB-KW"/>
</dbReference>
<reference evidence="9 12" key="2">
    <citation type="submission" date="2020-04" db="EMBL/GenBank/DDBJ databases">
        <title>Antimicrobial susceptibility and clonality of vaginal-derived multi-drug resistant Mobiluncus isolates in China.</title>
        <authorList>
            <person name="Zhang X."/>
        </authorList>
    </citation>
    <scope>NUCLEOTIDE SEQUENCE [LARGE SCALE GENOMIC DNA]</scope>
    <source>
        <strain evidence="9 12">7</strain>
    </source>
</reference>
<keyword evidence="4 6" id="KW-0378">Hydrolase</keyword>
<comment type="caution">
    <text evidence="9">The sequence shown here is derived from an EMBL/GenBank/DDBJ whole genome shotgun (WGS) entry which is preliminary data.</text>
</comment>
<dbReference type="OrthoDB" id="9773856at2"/>
<dbReference type="RefSeq" id="WP_004013212.1">
    <property type="nucleotide sequence ID" value="NZ_JABCUT010000004.1"/>
</dbReference>
<evidence type="ECO:0000256" key="5">
    <source>
        <dbReference type="ARBA" id="ARBA00022839"/>
    </source>
</evidence>
<keyword evidence="5 6" id="KW-0269">Exonuclease</keyword>
<dbReference type="Pfam" id="PF00149">
    <property type="entry name" value="Metallophos"/>
    <property type="match status" value="1"/>
</dbReference>
<gene>
    <name evidence="6 10" type="primary">sbcD</name>
    <name evidence="9" type="ORF">HHJ74_02495</name>
    <name evidence="10" type="ORF">NCTC11819_00579</name>
</gene>
<keyword evidence="3 6" id="KW-0540">Nuclease</keyword>
<dbReference type="InterPro" id="IPR029052">
    <property type="entry name" value="Metallo-depent_PP-like"/>
</dbReference>
<dbReference type="GeneID" id="61167159"/>
<dbReference type="InterPro" id="IPR050535">
    <property type="entry name" value="DNA_Repair-Maintenance_Comp"/>
</dbReference>
<dbReference type="SUPFAM" id="SSF56300">
    <property type="entry name" value="Metallo-dependent phosphatases"/>
    <property type="match status" value="1"/>
</dbReference>
<proteinExistence type="inferred from homology"/>
<dbReference type="AlphaFoldDB" id="A0A2J9KP42"/>
<dbReference type="GO" id="GO:0006260">
    <property type="term" value="P:DNA replication"/>
    <property type="evidence" value="ECO:0007669"/>
    <property type="project" value="UniProtKB-KW"/>
</dbReference>
<dbReference type="GO" id="GO:0008408">
    <property type="term" value="F:3'-5' exonuclease activity"/>
    <property type="evidence" value="ECO:0007669"/>
    <property type="project" value="InterPro"/>
</dbReference>
<dbReference type="InterPro" id="IPR004593">
    <property type="entry name" value="SbcD"/>
</dbReference>
<evidence type="ECO:0000256" key="4">
    <source>
        <dbReference type="ARBA" id="ARBA00022801"/>
    </source>
</evidence>
<accession>A0A2J9KP42</accession>
<evidence type="ECO:0000259" key="8">
    <source>
        <dbReference type="Pfam" id="PF00149"/>
    </source>
</evidence>
<dbReference type="Proteomes" id="UP000582487">
    <property type="component" value="Unassembled WGS sequence"/>
</dbReference>
<comment type="subunit">
    <text evidence="6">Heterodimer of SbcC and SbcD.</text>
</comment>
<dbReference type="EMBL" id="JABCUV010000002">
    <property type="protein sequence ID" value="NMW92587.1"/>
    <property type="molecule type" value="Genomic_DNA"/>
</dbReference>
<evidence type="ECO:0000313" key="10">
    <source>
        <dbReference type="EMBL" id="STO16034.1"/>
    </source>
</evidence>
<dbReference type="EMBL" id="UGGQ01000006">
    <property type="protein sequence ID" value="STO16034.1"/>
    <property type="molecule type" value="Genomic_DNA"/>
</dbReference>
<name>A0A2J9KP42_9ACTO</name>
<reference evidence="10 11" key="1">
    <citation type="submission" date="2018-06" db="EMBL/GenBank/DDBJ databases">
        <authorList>
            <consortium name="Pathogen Informatics"/>
            <person name="Doyle S."/>
        </authorList>
    </citation>
    <scope>NUCLEOTIDE SEQUENCE [LARGE SCALE GENOMIC DNA]</scope>
    <source>
        <strain evidence="10 11">NCTC11819</strain>
    </source>
</reference>
<evidence type="ECO:0000313" key="12">
    <source>
        <dbReference type="Proteomes" id="UP000582487"/>
    </source>
</evidence>
<dbReference type="Gene3D" id="3.60.21.10">
    <property type="match status" value="1"/>
</dbReference>
<evidence type="ECO:0000313" key="11">
    <source>
        <dbReference type="Proteomes" id="UP000255284"/>
    </source>
</evidence>
<feature type="region of interest" description="Disordered" evidence="7">
    <location>
        <begin position="145"/>
        <end position="170"/>
    </location>
</feature>
<feature type="domain" description="Calcineurin-like phosphoesterase" evidence="8">
    <location>
        <begin position="1"/>
        <end position="160"/>
    </location>
</feature>
<sequence length="422" mass="46827">MKILHTSDWHLGREFYGYDLREYQEQFLAQMLGLLREFQPDALVIAGDVLDKKNPADVDVLMLSEFICAANEYCHVVIISGNHDGASRLGFLSDVLHRVGVHIVSRGSQVGIPIEIPNREGNLAGRLYPIPYLYPHQEREELSTWTDTEGNPHPDAWLEQNAAHSESEAPQQRLLPGKTGIINAAALRRIGNDILARGRTVPLIGIAHDNFTKNFTPPEDEVGKYTVGSLPNVDNTVLATLGGVVSGNQGLDYFALGHIHKCYPVIKSSGFEAWYSGSPLPYATDDTNDKYVLAVEINPAHEVTVEKIPLSMPYQVCEFNDSFENLLNLGNPKYAGLHDAFCQITLTENYTPENALQRIKSIFPRMTRLQTSSKTGGTAKWVTEAVSPLEFTKTFLKNAQCSEEAILLVETIYEELVKGGSK</sequence>
<dbReference type="CDD" id="cd00840">
    <property type="entry name" value="MPP_Mre11_N"/>
    <property type="match status" value="1"/>
</dbReference>
<dbReference type="InterPro" id="IPR041796">
    <property type="entry name" value="Mre11_N"/>
</dbReference>
<evidence type="ECO:0000256" key="6">
    <source>
        <dbReference type="RuleBase" id="RU363069"/>
    </source>
</evidence>
<dbReference type="GO" id="GO:0006310">
    <property type="term" value="P:DNA recombination"/>
    <property type="evidence" value="ECO:0007669"/>
    <property type="project" value="UniProtKB-KW"/>
</dbReference>
<protein>
    <recommendedName>
        <fullName evidence="2 6">Nuclease SbcCD subunit D</fullName>
    </recommendedName>
</protein>